<dbReference type="GO" id="GO:0016740">
    <property type="term" value="F:transferase activity"/>
    <property type="evidence" value="ECO:0007669"/>
    <property type="project" value="InterPro"/>
</dbReference>
<feature type="region of interest" description="Disordered" evidence="1">
    <location>
        <begin position="101"/>
        <end position="127"/>
    </location>
</feature>
<feature type="signal peptide" evidence="2">
    <location>
        <begin position="1"/>
        <end position="32"/>
    </location>
</feature>
<dbReference type="Proteomes" id="UP000675554">
    <property type="component" value="Unassembled WGS sequence"/>
</dbReference>
<dbReference type="AlphaFoldDB" id="A0A8T4IYD0"/>
<dbReference type="EMBL" id="JAGSMN010000908">
    <property type="protein sequence ID" value="MBR7677376.1"/>
    <property type="molecule type" value="Genomic_DNA"/>
</dbReference>
<protein>
    <submittedName>
        <fullName evidence="3">L,D-transpeptidase</fullName>
    </submittedName>
</protein>
<keyword evidence="2" id="KW-0732">Signal</keyword>
<evidence type="ECO:0000256" key="2">
    <source>
        <dbReference type="SAM" id="SignalP"/>
    </source>
</evidence>
<organism evidence="3 4">
    <name type="scientific">Streptomyces daliensis</name>
    <dbReference type="NCBI Taxonomy" id="299421"/>
    <lineage>
        <taxon>Bacteria</taxon>
        <taxon>Bacillati</taxon>
        <taxon>Actinomycetota</taxon>
        <taxon>Actinomycetes</taxon>
        <taxon>Kitasatosporales</taxon>
        <taxon>Streptomycetaceae</taxon>
        <taxon>Streptomyces</taxon>
    </lineage>
</organism>
<feature type="compositionally biased region" description="Polar residues" evidence="1">
    <location>
        <begin position="115"/>
        <end position="124"/>
    </location>
</feature>
<evidence type="ECO:0000256" key="1">
    <source>
        <dbReference type="SAM" id="MobiDB-lite"/>
    </source>
</evidence>
<comment type="caution">
    <text evidence="3">The sequence shown here is derived from an EMBL/GenBank/DDBJ whole genome shotgun (WGS) entry which is preliminary data.</text>
</comment>
<feature type="chain" id="PRO_5035850616" evidence="2">
    <location>
        <begin position="33"/>
        <end position="191"/>
    </location>
</feature>
<feature type="region of interest" description="Disordered" evidence="1">
    <location>
        <begin position="34"/>
        <end position="76"/>
    </location>
</feature>
<keyword evidence="4" id="KW-1185">Reference proteome</keyword>
<dbReference type="CDD" id="cd16913">
    <property type="entry name" value="YkuD_like"/>
    <property type="match status" value="1"/>
</dbReference>
<proteinExistence type="predicted"/>
<feature type="compositionally biased region" description="Low complexity" evidence="1">
    <location>
        <begin position="44"/>
        <end position="57"/>
    </location>
</feature>
<feature type="compositionally biased region" description="Basic and acidic residues" evidence="1">
    <location>
        <begin position="59"/>
        <end position="68"/>
    </location>
</feature>
<evidence type="ECO:0000313" key="4">
    <source>
        <dbReference type="Proteomes" id="UP000675554"/>
    </source>
</evidence>
<dbReference type="InterPro" id="IPR005490">
    <property type="entry name" value="LD_TPept_cat_dom"/>
</dbReference>
<sequence>MARSGSSAGAVVAGLTAAALAVIGFFAFQANAAQDRAESQARKPGASGSPSPGASSGTSEKERPDDALPARSGTGTRVVYSLDSERVWLVGKGDKVSRTYEVEPSSVHPAPGTYKVTSRSSHITGSDGVPVENVVRFTTVGNTTIGFSAALDGSTPKADSARKTGGIREQRKDGEALWLFAPIGTKVVVVD</sequence>
<accession>A0A8T4IYD0</accession>
<name>A0A8T4IYD0_9ACTN</name>
<gene>
    <name evidence="3" type="ORF">KDA82_31170</name>
</gene>
<evidence type="ECO:0000313" key="3">
    <source>
        <dbReference type="EMBL" id="MBR7677376.1"/>
    </source>
</evidence>
<reference evidence="3" key="1">
    <citation type="submission" date="2021-04" db="EMBL/GenBank/DDBJ databases">
        <title>Sequencing of actinobacteria type strains.</title>
        <authorList>
            <person name="Nguyen G.-S."/>
            <person name="Wentzel A."/>
        </authorList>
    </citation>
    <scope>NUCLEOTIDE SEQUENCE</scope>
    <source>
        <strain evidence="3">DSM 42095</strain>
    </source>
</reference>